<protein>
    <submittedName>
        <fullName evidence="2">Uncharacterized protein</fullName>
    </submittedName>
</protein>
<dbReference type="Gene3D" id="2.40.50.120">
    <property type="match status" value="1"/>
</dbReference>
<dbReference type="InterPro" id="IPR008993">
    <property type="entry name" value="TIMP-like_OB-fold"/>
</dbReference>
<name>H0R5L4_9ACTN</name>
<evidence type="ECO:0000313" key="3">
    <source>
        <dbReference type="Proteomes" id="UP000035034"/>
    </source>
</evidence>
<dbReference type="eggNOG" id="ENOG5030JF6">
    <property type="taxonomic scope" value="Bacteria"/>
</dbReference>
<sequence>MVSGAGAIVVGTPVEETETDDNETYYTINVAYSYKQAVGNRITIATAPESASCGLPMKLGSERIIVVDNDDDRGTDEHPFWEASLCDNISREPILALAGKRFEPLPQTQVHELPGIPESKGKTIALASVGALALVTLAIIGTVLIRSRRRT</sequence>
<evidence type="ECO:0000313" key="2">
    <source>
        <dbReference type="EMBL" id="GAB20365.1"/>
    </source>
</evidence>
<keyword evidence="1" id="KW-0812">Transmembrane</keyword>
<evidence type="ECO:0000256" key="1">
    <source>
        <dbReference type="SAM" id="Phobius"/>
    </source>
</evidence>
<reference evidence="2 3" key="1">
    <citation type="submission" date="2011-12" db="EMBL/GenBank/DDBJ databases">
        <title>Whole genome shotgun sequence of Gordonia effusa NBRC 100432.</title>
        <authorList>
            <person name="Yoshida I."/>
            <person name="Takarada H."/>
            <person name="Hosoyama A."/>
            <person name="Tsuchikane K."/>
            <person name="Katsumata H."/>
            <person name="Yamazaki S."/>
            <person name="Fujita N."/>
        </authorList>
    </citation>
    <scope>NUCLEOTIDE SEQUENCE [LARGE SCALE GENOMIC DNA]</scope>
    <source>
        <strain evidence="2 3">NBRC 100432</strain>
    </source>
</reference>
<dbReference type="AlphaFoldDB" id="H0R5L4"/>
<keyword evidence="1" id="KW-0472">Membrane</keyword>
<keyword evidence="3" id="KW-1185">Reference proteome</keyword>
<organism evidence="2 3">
    <name type="scientific">Gordonia effusa NBRC 100432</name>
    <dbReference type="NCBI Taxonomy" id="1077974"/>
    <lineage>
        <taxon>Bacteria</taxon>
        <taxon>Bacillati</taxon>
        <taxon>Actinomycetota</taxon>
        <taxon>Actinomycetes</taxon>
        <taxon>Mycobacteriales</taxon>
        <taxon>Gordoniaceae</taxon>
        <taxon>Gordonia</taxon>
    </lineage>
</organism>
<dbReference type="Proteomes" id="UP000035034">
    <property type="component" value="Unassembled WGS sequence"/>
</dbReference>
<keyword evidence="1" id="KW-1133">Transmembrane helix</keyword>
<dbReference type="EMBL" id="BAEH01000115">
    <property type="protein sequence ID" value="GAB20365.1"/>
    <property type="molecule type" value="Genomic_DNA"/>
</dbReference>
<accession>H0R5L4</accession>
<proteinExistence type="predicted"/>
<gene>
    <name evidence="2" type="ORF">GOEFS_115_00050</name>
</gene>
<comment type="caution">
    <text evidence="2">The sequence shown here is derived from an EMBL/GenBank/DDBJ whole genome shotgun (WGS) entry which is preliminary data.</text>
</comment>
<feature type="transmembrane region" description="Helical" evidence="1">
    <location>
        <begin position="124"/>
        <end position="145"/>
    </location>
</feature>